<dbReference type="Proteomes" id="UP000612808">
    <property type="component" value="Unassembled WGS sequence"/>
</dbReference>
<accession>A0A8J3IUD6</accession>
<keyword evidence="2 4" id="KW-0238">DNA-binding</keyword>
<dbReference type="EMBL" id="BOMB01000004">
    <property type="protein sequence ID" value="GID10076.1"/>
    <property type="molecule type" value="Genomic_DNA"/>
</dbReference>
<dbReference type="PROSITE" id="PS01081">
    <property type="entry name" value="HTH_TETR_1"/>
    <property type="match status" value="1"/>
</dbReference>
<dbReference type="GO" id="GO:0003700">
    <property type="term" value="F:DNA-binding transcription factor activity"/>
    <property type="evidence" value="ECO:0007669"/>
    <property type="project" value="TreeGrafter"/>
</dbReference>
<sequence>MNEYEREQAILDAAADLLIRYGYHKLTMGAVADAVDLHRGLVYLRFTSKDDLVDAVVARELDRYALAWRDLVAADPEGGSMGSMARAMTGALKTLPLASAIVARDEQVFGRYLRKAGSHFQQRPKPTRTREFLDAMQAAGAIRRDVDTRAMAFIADALTPAIRRTFERADDGPDDDDRPTSEQVLEALVDILDRTLTPPSGADLAAGKAILLDGVDRARADFAARYRRADRAGEAGDHE</sequence>
<keyword evidence="3" id="KW-0804">Transcription</keyword>
<dbReference type="PANTHER" id="PTHR30055">
    <property type="entry name" value="HTH-TYPE TRANSCRIPTIONAL REGULATOR RUTR"/>
    <property type="match status" value="1"/>
</dbReference>
<dbReference type="Gene3D" id="1.10.357.10">
    <property type="entry name" value="Tetracycline Repressor, domain 2"/>
    <property type="match status" value="1"/>
</dbReference>
<evidence type="ECO:0000256" key="4">
    <source>
        <dbReference type="PROSITE-ProRule" id="PRU00335"/>
    </source>
</evidence>
<evidence type="ECO:0000313" key="7">
    <source>
        <dbReference type="Proteomes" id="UP000612808"/>
    </source>
</evidence>
<protein>
    <recommendedName>
        <fullName evidence="5">HTH tetR-type domain-containing protein</fullName>
    </recommendedName>
</protein>
<dbReference type="AlphaFoldDB" id="A0A8J3IUD6"/>
<comment type="caution">
    <text evidence="6">The sequence shown here is derived from an EMBL/GenBank/DDBJ whole genome shotgun (WGS) entry which is preliminary data.</text>
</comment>
<dbReference type="InterPro" id="IPR023772">
    <property type="entry name" value="DNA-bd_HTH_TetR-type_CS"/>
</dbReference>
<evidence type="ECO:0000256" key="3">
    <source>
        <dbReference type="ARBA" id="ARBA00023163"/>
    </source>
</evidence>
<evidence type="ECO:0000259" key="5">
    <source>
        <dbReference type="PROSITE" id="PS50977"/>
    </source>
</evidence>
<dbReference type="InterPro" id="IPR009057">
    <property type="entry name" value="Homeodomain-like_sf"/>
</dbReference>
<evidence type="ECO:0000256" key="1">
    <source>
        <dbReference type="ARBA" id="ARBA00023015"/>
    </source>
</evidence>
<gene>
    <name evidence="6" type="ORF">Aru02nite_09650</name>
</gene>
<feature type="DNA-binding region" description="H-T-H motif" evidence="4">
    <location>
        <begin position="27"/>
        <end position="46"/>
    </location>
</feature>
<dbReference type="GO" id="GO:0000976">
    <property type="term" value="F:transcription cis-regulatory region binding"/>
    <property type="evidence" value="ECO:0007669"/>
    <property type="project" value="TreeGrafter"/>
</dbReference>
<evidence type="ECO:0000313" key="6">
    <source>
        <dbReference type="EMBL" id="GID10076.1"/>
    </source>
</evidence>
<dbReference type="InterPro" id="IPR001647">
    <property type="entry name" value="HTH_TetR"/>
</dbReference>
<dbReference type="Gene3D" id="1.10.10.60">
    <property type="entry name" value="Homeodomain-like"/>
    <property type="match status" value="1"/>
</dbReference>
<dbReference type="InterPro" id="IPR050109">
    <property type="entry name" value="HTH-type_TetR-like_transc_reg"/>
</dbReference>
<name>A0A8J3IUD6_9ACTN</name>
<dbReference type="PROSITE" id="PS50977">
    <property type="entry name" value="HTH_TETR_2"/>
    <property type="match status" value="1"/>
</dbReference>
<proteinExistence type="predicted"/>
<dbReference type="PANTHER" id="PTHR30055:SF238">
    <property type="entry name" value="MYCOFACTOCIN BIOSYNTHESIS TRANSCRIPTIONAL REGULATOR MFTR-RELATED"/>
    <property type="match status" value="1"/>
</dbReference>
<dbReference type="PRINTS" id="PR00455">
    <property type="entry name" value="HTHTETR"/>
</dbReference>
<dbReference type="Pfam" id="PF00440">
    <property type="entry name" value="TetR_N"/>
    <property type="match status" value="1"/>
</dbReference>
<keyword evidence="1" id="KW-0805">Transcription regulation</keyword>
<reference evidence="6" key="1">
    <citation type="submission" date="2021-01" db="EMBL/GenBank/DDBJ databases">
        <title>Whole genome shotgun sequence of Actinocatenispora rupis NBRC 107355.</title>
        <authorList>
            <person name="Komaki H."/>
            <person name="Tamura T."/>
        </authorList>
    </citation>
    <scope>NUCLEOTIDE SEQUENCE</scope>
    <source>
        <strain evidence="6">NBRC 107355</strain>
    </source>
</reference>
<evidence type="ECO:0000256" key="2">
    <source>
        <dbReference type="ARBA" id="ARBA00023125"/>
    </source>
</evidence>
<keyword evidence="7" id="KW-1185">Reference proteome</keyword>
<dbReference type="SUPFAM" id="SSF46689">
    <property type="entry name" value="Homeodomain-like"/>
    <property type="match status" value="1"/>
</dbReference>
<feature type="domain" description="HTH tetR-type" evidence="5">
    <location>
        <begin position="4"/>
        <end position="64"/>
    </location>
</feature>
<organism evidence="6 7">
    <name type="scientific">Actinocatenispora rupis</name>
    <dbReference type="NCBI Taxonomy" id="519421"/>
    <lineage>
        <taxon>Bacteria</taxon>
        <taxon>Bacillati</taxon>
        <taxon>Actinomycetota</taxon>
        <taxon>Actinomycetes</taxon>
        <taxon>Micromonosporales</taxon>
        <taxon>Micromonosporaceae</taxon>
        <taxon>Actinocatenispora</taxon>
    </lineage>
</organism>